<proteinExistence type="predicted"/>
<dbReference type="AlphaFoldDB" id="A0A4Y3IUH2"/>
<dbReference type="EMBL" id="CP054803">
    <property type="protein sequence ID" value="QKU21701.1"/>
    <property type="molecule type" value="Genomic_DNA"/>
</dbReference>
<name>A0A4Y3IUH2_ACILW</name>
<dbReference type="Proteomes" id="UP000509126">
    <property type="component" value="Chromosome"/>
</dbReference>
<evidence type="ECO:0000313" key="1">
    <source>
        <dbReference type="EMBL" id="QKU21701.1"/>
    </source>
</evidence>
<dbReference type="RefSeq" id="WP_004646874.1">
    <property type="nucleotide sequence ID" value="NZ_BBSQ01000004.1"/>
</dbReference>
<protein>
    <submittedName>
        <fullName evidence="1">Uncharacterized protein</fullName>
    </submittedName>
</protein>
<evidence type="ECO:0000313" key="2">
    <source>
        <dbReference type="Proteomes" id="UP000509126"/>
    </source>
</evidence>
<organism evidence="1 2">
    <name type="scientific">Acinetobacter lwoffii</name>
    <dbReference type="NCBI Taxonomy" id="28090"/>
    <lineage>
        <taxon>Bacteria</taxon>
        <taxon>Pseudomonadati</taxon>
        <taxon>Pseudomonadota</taxon>
        <taxon>Gammaproteobacteria</taxon>
        <taxon>Moraxellales</taxon>
        <taxon>Moraxellaceae</taxon>
        <taxon>Acinetobacter</taxon>
    </lineage>
</organism>
<gene>
    <name evidence="1" type="ORF">FOB19_10005</name>
</gene>
<sequence length="108" mass="13013">MPEWLDFRITKIDCAFREFPKLKYLSLLYAALVILLAIFYMPILKLAHSFNYFGSYPLQNLIAENIGWLFWGQLVLPVVLAVFFYWDVSGRHDEMYLKKYRQLPKWVR</sequence>
<reference evidence="1 2" key="1">
    <citation type="submission" date="2019-11" db="EMBL/GenBank/DDBJ databases">
        <title>FDA dAtabase for Regulatory Grade micrObial Sequences (FDA-ARGOS): Supporting development and validation of Infectious Disease Dx tests.</title>
        <authorList>
            <person name="Patel R."/>
            <person name="Rucinski S."/>
            <person name="Tallon L."/>
            <person name="Sadzewicz L."/>
            <person name="Vavikolanu K."/>
            <person name="Mehta A."/>
            <person name="Aluvathingal J."/>
            <person name="Nadendla S."/>
            <person name="Nandy P."/>
            <person name="Geyer C."/>
            <person name="Yan Y."/>
            <person name="Sichtig H."/>
        </authorList>
    </citation>
    <scope>NUCLEOTIDE SEQUENCE [LARGE SCALE GENOMIC DNA]</scope>
    <source>
        <strain evidence="1 2">FDAARGOS_557</strain>
    </source>
</reference>
<accession>A0A4Y3IUH2</accession>